<sequence>AFEAATQFVGAASKAGSLSDDQLLRFYGLYKQATAGACDAKKPSVFDRHGRAKWSAWQACSMLSSSEAQQQYVQLLAELSPAW</sequence>
<dbReference type="PROSITE" id="PS51228">
    <property type="entry name" value="ACB_2"/>
    <property type="match status" value="1"/>
</dbReference>
<dbReference type="STRING" id="554065.E1Z6M3"/>
<keyword evidence="2" id="KW-0446">Lipid-binding</keyword>
<reference evidence="4 5" key="1">
    <citation type="journal article" date="2010" name="Plant Cell">
        <title>The Chlorella variabilis NC64A genome reveals adaptation to photosymbiosis, coevolution with viruses, and cryptic sex.</title>
        <authorList>
            <person name="Blanc G."/>
            <person name="Duncan G."/>
            <person name="Agarkova I."/>
            <person name="Borodovsky M."/>
            <person name="Gurnon J."/>
            <person name="Kuo A."/>
            <person name="Lindquist E."/>
            <person name="Lucas S."/>
            <person name="Pangilinan J."/>
            <person name="Polle J."/>
            <person name="Salamov A."/>
            <person name="Terry A."/>
            <person name="Yamada T."/>
            <person name="Dunigan D.D."/>
            <person name="Grigoriev I.V."/>
            <person name="Claverie J.M."/>
            <person name="Van Etten J.L."/>
        </authorList>
    </citation>
    <scope>NUCLEOTIDE SEQUENCE [LARGE SCALE GENOMIC DNA]</scope>
    <source>
        <strain evidence="4 5">NC64A</strain>
    </source>
</reference>
<dbReference type="Gene3D" id="1.20.80.10">
    <property type="match status" value="1"/>
</dbReference>
<feature type="non-terminal residue" evidence="4">
    <location>
        <position position="83"/>
    </location>
</feature>
<dbReference type="OrthoDB" id="346910at2759"/>
<dbReference type="InParanoid" id="E1Z6M3"/>
<dbReference type="GO" id="GO:0000062">
    <property type="term" value="F:fatty-acyl-CoA binding"/>
    <property type="evidence" value="ECO:0007669"/>
    <property type="project" value="InterPro"/>
</dbReference>
<evidence type="ECO:0000256" key="1">
    <source>
        <dbReference type="ARBA" id="ARBA00005567"/>
    </source>
</evidence>
<feature type="domain" description="ACB" evidence="3">
    <location>
        <begin position="1"/>
        <end position="83"/>
    </location>
</feature>
<evidence type="ECO:0000259" key="3">
    <source>
        <dbReference type="PROSITE" id="PS51228"/>
    </source>
</evidence>
<feature type="non-terminal residue" evidence="4">
    <location>
        <position position="1"/>
    </location>
</feature>
<dbReference type="PRINTS" id="PR00689">
    <property type="entry name" value="ACOABINDINGP"/>
</dbReference>
<dbReference type="InterPro" id="IPR022408">
    <property type="entry name" value="Acyl-CoA-binding_prot_CS"/>
</dbReference>
<evidence type="ECO:0000313" key="5">
    <source>
        <dbReference type="Proteomes" id="UP000008141"/>
    </source>
</evidence>
<dbReference type="RefSeq" id="XP_005850476.1">
    <property type="nucleotide sequence ID" value="XM_005850414.1"/>
</dbReference>
<dbReference type="eggNOG" id="KOG0817">
    <property type="taxonomic scope" value="Eukaryota"/>
</dbReference>
<comment type="similarity">
    <text evidence="1">Belongs to the ACBP family.</text>
</comment>
<dbReference type="Proteomes" id="UP000008141">
    <property type="component" value="Unassembled WGS sequence"/>
</dbReference>
<dbReference type="KEGG" id="cvr:CHLNCDRAFT_17984"/>
<dbReference type="InterPro" id="IPR000582">
    <property type="entry name" value="Acyl-CoA-binding_protein"/>
</dbReference>
<keyword evidence="5" id="KW-1185">Reference proteome</keyword>
<dbReference type="InterPro" id="IPR035984">
    <property type="entry name" value="Acyl-CoA-binding_sf"/>
</dbReference>
<dbReference type="SUPFAM" id="SSF47027">
    <property type="entry name" value="Acyl-CoA binding protein"/>
    <property type="match status" value="1"/>
</dbReference>
<dbReference type="GO" id="GO:0006631">
    <property type="term" value="P:fatty acid metabolic process"/>
    <property type="evidence" value="ECO:0007669"/>
    <property type="project" value="TreeGrafter"/>
</dbReference>
<dbReference type="AlphaFoldDB" id="E1Z6M3"/>
<evidence type="ECO:0000256" key="2">
    <source>
        <dbReference type="ARBA" id="ARBA00023121"/>
    </source>
</evidence>
<dbReference type="PANTHER" id="PTHR23310:SF62">
    <property type="entry name" value="ACYL-COA BINDING PROTEIN 1, ISOFORM A"/>
    <property type="match status" value="1"/>
</dbReference>
<dbReference type="InterPro" id="IPR014352">
    <property type="entry name" value="FERM/acyl-CoA-bd_prot_sf"/>
</dbReference>
<proteinExistence type="inferred from homology"/>
<name>E1Z6M3_CHLVA</name>
<evidence type="ECO:0000313" key="4">
    <source>
        <dbReference type="EMBL" id="EFN58374.1"/>
    </source>
</evidence>
<dbReference type="GeneID" id="17357940"/>
<gene>
    <name evidence="4" type="ORF">CHLNCDRAFT_17984</name>
</gene>
<dbReference type="PROSITE" id="PS00880">
    <property type="entry name" value="ACB_1"/>
    <property type="match status" value="1"/>
</dbReference>
<organism evidence="5">
    <name type="scientific">Chlorella variabilis</name>
    <name type="common">Green alga</name>
    <dbReference type="NCBI Taxonomy" id="554065"/>
    <lineage>
        <taxon>Eukaryota</taxon>
        <taxon>Viridiplantae</taxon>
        <taxon>Chlorophyta</taxon>
        <taxon>core chlorophytes</taxon>
        <taxon>Trebouxiophyceae</taxon>
        <taxon>Chlorellales</taxon>
        <taxon>Chlorellaceae</taxon>
        <taxon>Chlorella clade</taxon>
        <taxon>Chlorella</taxon>
    </lineage>
</organism>
<dbReference type="Pfam" id="PF00887">
    <property type="entry name" value="ACBP"/>
    <property type="match status" value="1"/>
</dbReference>
<dbReference type="PANTHER" id="PTHR23310">
    <property type="entry name" value="ACYL-COA-BINDING PROTEIN, ACBP"/>
    <property type="match status" value="1"/>
</dbReference>
<protein>
    <recommendedName>
        <fullName evidence="3">ACB domain-containing protein</fullName>
    </recommendedName>
</protein>
<dbReference type="EMBL" id="GL433837">
    <property type="protein sequence ID" value="EFN58374.1"/>
    <property type="molecule type" value="Genomic_DNA"/>
</dbReference>
<accession>E1Z6M3</accession>